<keyword evidence="4" id="KW-0863">Zinc-finger</keyword>
<evidence type="ECO:0000259" key="11">
    <source>
        <dbReference type="PROSITE" id="PS51030"/>
    </source>
</evidence>
<sequence>LCIVCGGGATGYHYEAPSCTSCKTFFRRTVLQQRVFTSCFKNGACSSTGKQKATRQCRYCRFEKCIDAGMNPLLITSLPNPESNVVARRILMKRECDGTEAIVQLPQSPGVLECKIDRIIGGLLYLESAHQRLRASKFNPSPEQGYRLDAVLVGHSRLSMLFQDCVKTVRNKEIG</sequence>
<gene>
    <name evidence="12" type="ORF">PFISCL1PPCAC_13885</name>
</gene>
<evidence type="ECO:0000256" key="5">
    <source>
        <dbReference type="ARBA" id="ARBA00022833"/>
    </source>
</evidence>
<comment type="caution">
    <text evidence="12">The sequence shown here is derived from an EMBL/GenBank/DDBJ whole genome shotgun (WGS) entry which is preliminary data.</text>
</comment>
<evidence type="ECO:0000313" key="12">
    <source>
        <dbReference type="EMBL" id="GMT22588.1"/>
    </source>
</evidence>
<dbReference type="InterPro" id="IPR013088">
    <property type="entry name" value="Znf_NHR/GATA"/>
</dbReference>
<dbReference type="PRINTS" id="PR00047">
    <property type="entry name" value="STROIDFINGER"/>
</dbReference>
<reference evidence="12" key="1">
    <citation type="submission" date="2023-10" db="EMBL/GenBank/DDBJ databases">
        <title>Genome assembly of Pristionchus species.</title>
        <authorList>
            <person name="Yoshida K."/>
            <person name="Sommer R.J."/>
        </authorList>
    </citation>
    <scope>NUCLEOTIDE SEQUENCE</scope>
    <source>
        <strain evidence="12">RS5133</strain>
    </source>
</reference>
<dbReference type="GO" id="GO:0003700">
    <property type="term" value="F:DNA-binding transcription factor activity"/>
    <property type="evidence" value="ECO:0007669"/>
    <property type="project" value="InterPro"/>
</dbReference>
<evidence type="ECO:0000256" key="4">
    <source>
        <dbReference type="ARBA" id="ARBA00022771"/>
    </source>
</evidence>
<dbReference type="Gene3D" id="3.30.50.10">
    <property type="entry name" value="Erythroid Transcription Factor GATA-1, subunit A"/>
    <property type="match status" value="1"/>
</dbReference>
<accession>A0AAV5VWE2</accession>
<dbReference type="CDD" id="cd06960">
    <property type="entry name" value="NR_DBD_HNF4A"/>
    <property type="match status" value="1"/>
</dbReference>
<evidence type="ECO:0000256" key="2">
    <source>
        <dbReference type="ARBA" id="ARBA00005993"/>
    </source>
</evidence>
<dbReference type="Pfam" id="PF00105">
    <property type="entry name" value="zf-C4"/>
    <property type="match status" value="1"/>
</dbReference>
<protein>
    <recommendedName>
        <fullName evidence="11">Nuclear receptor domain-containing protein</fullName>
    </recommendedName>
</protein>
<keyword evidence="8" id="KW-0804">Transcription</keyword>
<dbReference type="GO" id="GO:0000978">
    <property type="term" value="F:RNA polymerase II cis-regulatory region sequence-specific DNA binding"/>
    <property type="evidence" value="ECO:0007669"/>
    <property type="project" value="InterPro"/>
</dbReference>
<dbReference type="InterPro" id="IPR050274">
    <property type="entry name" value="Nuclear_hormone_rcpt_NR2"/>
</dbReference>
<dbReference type="PROSITE" id="PS51030">
    <property type="entry name" value="NUCLEAR_REC_DBD_2"/>
    <property type="match status" value="1"/>
</dbReference>
<dbReference type="PANTHER" id="PTHR24083">
    <property type="entry name" value="NUCLEAR HORMONE RECEPTOR"/>
    <property type="match status" value="1"/>
</dbReference>
<evidence type="ECO:0000256" key="7">
    <source>
        <dbReference type="ARBA" id="ARBA00023125"/>
    </source>
</evidence>
<keyword evidence="6" id="KW-0805">Transcription regulation</keyword>
<feature type="non-terminal residue" evidence="12">
    <location>
        <position position="1"/>
    </location>
</feature>
<dbReference type="GO" id="GO:0008270">
    <property type="term" value="F:zinc ion binding"/>
    <property type="evidence" value="ECO:0007669"/>
    <property type="project" value="UniProtKB-KW"/>
</dbReference>
<dbReference type="Proteomes" id="UP001432322">
    <property type="component" value="Unassembled WGS sequence"/>
</dbReference>
<organism evidence="12 13">
    <name type="scientific">Pristionchus fissidentatus</name>
    <dbReference type="NCBI Taxonomy" id="1538716"/>
    <lineage>
        <taxon>Eukaryota</taxon>
        <taxon>Metazoa</taxon>
        <taxon>Ecdysozoa</taxon>
        <taxon>Nematoda</taxon>
        <taxon>Chromadorea</taxon>
        <taxon>Rhabditida</taxon>
        <taxon>Rhabditina</taxon>
        <taxon>Diplogasteromorpha</taxon>
        <taxon>Diplogasteroidea</taxon>
        <taxon>Neodiplogasteridae</taxon>
        <taxon>Pristionchus</taxon>
    </lineage>
</organism>
<proteinExistence type="inferred from homology"/>
<keyword evidence="9" id="KW-0675">Receptor</keyword>
<evidence type="ECO:0000313" key="13">
    <source>
        <dbReference type="Proteomes" id="UP001432322"/>
    </source>
</evidence>
<evidence type="ECO:0000256" key="10">
    <source>
        <dbReference type="ARBA" id="ARBA00023242"/>
    </source>
</evidence>
<dbReference type="GO" id="GO:0005634">
    <property type="term" value="C:nucleus"/>
    <property type="evidence" value="ECO:0007669"/>
    <property type="project" value="UniProtKB-SubCell"/>
</dbReference>
<comment type="subcellular location">
    <subcellularLocation>
        <location evidence="1">Nucleus</location>
    </subcellularLocation>
</comment>
<evidence type="ECO:0000256" key="8">
    <source>
        <dbReference type="ARBA" id="ARBA00023163"/>
    </source>
</evidence>
<evidence type="ECO:0000256" key="6">
    <source>
        <dbReference type="ARBA" id="ARBA00023015"/>
    </source>
</evidence>
<keyword evidence="13" id="KW-1185">Reference proteome</keyword>
<keyword evidence="10" id="KW-0539">Nucleus</keyword>
<comment type="similarity">
    <text evidence="2">Belongs to the nuclear hormone receptor family.</text>
</comment>
<dbReference type="EMBL" id="BTSY01000004">
    <property type="protein sequence ID" value="GMT22588.1"/>
    <property type="molecule type" value="Genomic_DNA"/>
</dbReference>
<feature type="domain" description="Nuclear receptor" evidence="11">
    <location>
        <begin position="1"/>
        <end position="77"/>
    </location>
</feature>
<dbReference type="AlphaFoldDB" id="A0AAV5VWE2"/>
<dbReference type="SMART" id="SM00399">
    <property type="entry name" value="ZnF_C4"/>
    <property type="match status" value="1"/>
</dbReference>
<evidence type="ECO:0000256" key="9">
    <source>
        <dbReference type="ARBA" id="ARBA00023170"/>
    </source>
</evidence>
<name>A0AAV5VWE2_9BILA</name>
<dbReference type="SUPFAM" id="SSF57716">
    <property type="entry name" value="Glucocorticoid receptor-like (DNA-binding domain)"/>
    <property type="match status" value="1"/>
</dbReference>
<evidence type="ECO:0000256" key="1">
    <source>
        <dbReference type="ARBA" id="ARBA00004123"/>
    </source>
</evidence>
<dbReference type="InterPro" id="IPR049636">
    <property type="entry name" value="HNF4-like_DBD"/>
</dbReference>
<keyword evidence="3" id="KW-0479">Metal-binding</keyword>
<keyword evidence="7" id="KW-0238">DNA-binding</keyword>
<evidence type="ECO:0000256" key="3">
    <source>
        <dbReference type="ARBA" id="ARBA00022723"/>
    </source>
</evidence>
<dbReference type="InterPro" id="IPR001628">
    <property type="entry name" value="Znf_hrmn_rcpt"/>
</dbReference>
<keyword evidence="5" id="KW-0862">Zinc</keyword>